<gene>
    <name evidence="2" type="ORF">NCTC8185_00041</name>
</gene>
<comment type="caution">
    <text evidence="2">The sequence shown here is derived from an EMBL/GenBank/DDBJ whole genome shotgun (WGS) entry which is preliminary data.</text>
</comment>
<dbReference type="Pfam" id="PF14192">
    <property type="entry name" value="DUF4314"/>
    <property type="match status" value="1"/>
</dbReference>
<feature type="domain" description="DUF4314" evidence="1">
    <location>
        <begin position="3"/>
        <end position="69"/>
    </location>
</feature>
<dbReference type="RefSeq" id="WP_143927648.1">
    <property type="nucleotide sequence ID" value="NZ_UHEL01000004.1"/>
</dbReference>
<evidence type="ECO:0000313" key="3">
    <source>
        <dbReference type="Proteomes" id="UP000254076"/>
    </source>
</evidence>
<dbReference type="AlphaFoldDB" id="A0A7Z7VZN7"/>
<proteinExistence type="predicted"/>
<name>A0A7Z7VZN7_STRAG</name>
<dbReference type="Proteomes" id="UP000254076">
    <property type="component" value="Unassembled WGS sequence"/>
</dbReference>
<dbReference type="EMBL" id="UHEQ01000003">
    <property type="protein sequence ID" value="SUN11876.1"/>
    <property type="molecule type" value="Genomic_DNA"/>
</dbReference>
<reference evidence="2 3" key="1">
    <citation type="submission" date="2018-06" db="EMBL/GenBank/DDBJ databases">
        <authorList>
            <consortium name="Pathogen Informatics"/>
            <person name="Doyle S."/>
        </authorList>
    </citation>
    <scope>NUCLEOTIDE SEQUENCE [LARGE SCALE GENOMIC DNA]</scope>
    <source>
        <strain evidence="2 3">NCTC8185</strain>
    </source>
</reference>
<sequence>MNDKILNRIKFTYPKGTRVRLIQMDDPRPVPVGTLGTVLDVDDLGSLIVSWDNGQSLNVLYGIDSVEKI</sequence>
<dbReference type="InterPro" id="IPR025463">
    <property type="entry name" value="DUF4314"/>
</dbReference>
<evidence type="ECO:0000313" key="2">
    <source>
        <dbReference type="EMBL" id="SUN11876.1"/>
    </source>
</evidence>
<evidence type="ECO:0000259" key="1">
    <source>
        <dbReference type="Pfam" id="PF14192"/>
    </source>
</evidence>
<accession>A0A7Z7VZN7</accession>
<organism evidence="2 3">
    <name type="scientific">Streptococcus agalactiae</name>
    <dbReference type="NCBI Taxonomy" id="1311"/>
    <lineage>
        <taxon>Bacteria</taxon>
        <taxon>Bacillati</taxon>
        <taxon>Bacillota</taxon>
        <taxon>Bacilli</taxon>
        <taxon>Lactobacillales</taxon>
        <taxon>Streptococcaceae</taxon>
        <taxon>Streptococcus</taxon>
    </lineage>
</organism>
<protein>
    <recommendedName>
        <fullName evidence="1">DUF4314 domain-containing protein</fullName>
    </recommendedName>
</protein>